<proteinExistence type="predicted"/>
<comment type="caution">
    <text evidence="1">The sequence shown here is derived from an EMBL/GenBank/DDBJ whole genome shotgun (WGS) entry which is preliminary data.</text>
</comment>
<reference evidence="1" key="1">
    <citation type="submission" date="2022-04" db="EMBL/GenBank/DDBJ databases">
        <title>Genome of the entomopathogenic fungus Entomophthora muscae.</title>
        <authorList>
            <person name="Elya C."/>
            <person name="Lovett B.R."/>
            <person name="Lee E."/>
            <person name="Macias A.M."/>
            <person name="Hajek A.E."/>
            <person name="De Bivort B.L."/>
            <person name="Kasson M.T."/>
            <person name="De Fine Licht H.H."/>
            <person name="Stajich J.E."/>
        </authorList>
    </citation>
    <scope>NUCLEOTIDE SEQUENCE</scope>
    <source>
        <strain evidence="1">Berkeley</strain>
    </source>
</reference>
<sequence length="217" mass="24482">MYCFVNLSLATTSRDYSFRDTRTNKPNPKTFKKITKKATKATKKTSDPSPSLEEEPSEEEPTPSPSKSSTGHKFVHSQADEEETPPHISEEEHEDLYNSGDATPTEDTPETWDILKVQNICNYEEEFQLPDVLPISFPIMSSKGNAGFYHDGFMFKCNDEQKHLVLHNYKCEGPSCLTTNGFTHLVRIDNSFTLEAQTQGQDSNPDPESLQAARPED</sequence>
<dbReference type="EMBL" id="QTSX02005869">
    <property type="protein sequence ID" value="KAJ9056817.1"/>
    <property type="molecule type" value="Genomic_DNA"/>
</dbReference>
<keyword evidence="2" id="KW-1185">Reference proteome</keyword>
<accession>A0ACC2S3E0</accession>
<name>A0ACC2S3E0_9FUNG</name>
<protein>
    <submittedName>
        <fullName evidence="1">Uncharacterized protein</fullName>
    </submittedName>
</protein>
<organism evidence="1 2">
    <name type="scientific">Entomophthora muscae</name>
    <dbReference type="NCBI Taxonomy" id="34485"/>
    <lineage>
        <taxon>Eukaryota</taxon>
        <taxon>Fungi</taxon>
        <taxon>Fungi incertae sedis</taxon>
        <taxon>Zoopagomycota</taxon>
        <taxon>Entomophthoromycotina</taxon>
        <taxon>Entomophthoromycetes</taxon>
        <taxon>Entomophthorales</taxon>
        <taxon>Entomophthoraceae</taxon>
        <taxon>Entomophthora</taxon>
    </lineage>
</organism>
<evidence type="ECO:0000313" key="1">
    <source>
        <dbReference type="EMBL" id="KAJ9056817.1"/>
    </source>
</evidence>
<dbReference type="Proteomes" id="UP001165960">
    <property type="component" value="Unassembled WGS sequence"/>
</dbReference>
<gene>
    <name evidence="1" type="ORF">DSO57_1029095</name>
</gene>
<evidence type="ECO:0000313" key="2">
    <source>
        <dbReference type="Proteomes" id="UP001165960"/>
    </source>
</evidence>